<evidence type="ECO:0000313" key="5">
    <source>
        <dbReference type="Proteomes" id="UP001501175"/>
    </source>
</evidence>
<organism evidence="4 5">
    <name type="scientific">Nibrella saemangeumensis</name>
    <dbReference type="NCBI Taxonomy" id="1084526"/>
    <lineage>
        <taxon>Bacteria</taxon>
        <taxon>Pseudomonadati</taxon>
        <taxon>Bacteroidota</taxon>
        <taxon>Cytophagia</taxon>
        <taxon>Cytophagales</taxon>
        <taxon>Spirosomataceae</taxon>
        <taxon>Nibrella</taxon>
    </lineage>
</organism>
<keyword evidence="1 2" id="KW-0597">Phosphoprotein</keyword>
<dbReference type="SUPFAM" id="SSF52172">
    <property type="entry name" value="CheY-like"/>
    <property type="match status" value="1"/>
</dbReference>
<dbReference type="InterPro" id="IPR001789">
    <property type="entry name" value="Sig_transdc_resp-reg_receiver"/>
</dbReference>
<evidence type="ECO:0000313" key="4">
    <source>
        <dbReference type="EMBL" id="GAA4461293.1"/>
    </source>
</evidence>
<comment type="caution">
    <text evidence="4">The sequence shown here is derived from an EMBL/GenBank/DDBJ whole genome shotgun (WGS) entry which is preliminary data.</text>
</comment>
<dbReference type="InterPro" id="IPR050595">
    <property type="entry name" value="Bact_response_regulator"/>
</dbReference>
<dbReference type="PANTHER" id="PTHR44591:SF3">
    <property type="entry name" value="RESPONSE REGULATORY DOMAIN-CONTAINING PROTEIN"/>
    <property type="match status" value="1"/>
</dbReference>
<keyword evidence="5" id="KW-1185">Reference proteome</keyword>
<dbReference type="Pfam" id="PF00072">
    <property type="entry name" value="Response_reg"/>
    <property type="match status" value="1"/>
</dbReference>
<proteinExistence type="predicted"/>
<evidence type="ECO:0000259" key="3">
    <source>
        <dbReference type="PROSITE" id="PS50110"/>
    </source>
</evidence>
<accession>A0ABP8N7M8</accession>
<dbReference type="InterPro" id="IPR011006">
    <property type="entry name" value="CheY-like_superfamily"/>
</dbReference>
<dbReference type="EMBL" id="BAABHD010000060">
    <property type="protein sequence ID" value="GAA4461293.1"/>
    <property type="molecule type" value="Genomic_DNA"/>
</dbReference>
<feature type="modified residue" description="4-aspartylphosphate" evidence="2">
    <location>
        <position position="54"/>
    </location>
</feature>
<evidence type="ECO:0000256" key="1">
    <source>
        <dbReference type="ARBA" id="ARBA00022553"/>
    </source>
</evidence>
<gene>
    <name evidence="4" type="ORF">GCM10023189_36690</name>
</gene>
<feature type="domain" description="Response regulatory" evidence="3">
    <location>
        <begin position="6"/>
        <end position="119"/>
    </location>
</feature>
<reference evidence="5" key="1">
    <citation type="journal article" date="2019" name="Int. J. Syst. Evol. Microbiol.">
        <title>The Global Catalogue of Microorganisms (GCM) 10K type strain sequencing project: providing services to taxonomists for standard genome sequencing and annotation.</title>
        <authorList>
            <consortium name="The Broad Institute Genomics Platform"/>
            <consortium name="The Broad Institute Genome Sequencing Center for Infectious Disease"/>
            <person name="Wu L."/>
            <person name="Ma J."/>
        </authorList>
    </citation>
    <scope>NUCLEOTIDE SEQUENCE [LARGE SCALE GENOMIC DNA]</scope>
    <source>
        <strain evidence="5">JCM 17927</strain>
    </source>
</reference>
<dbReference type="Gene3D" id="3.40.50.2300">
    <property type="match status" value="1"/>
</dbReference>
<dbReference type="CDD" id="cd00156">
    <property type="entry name" value="REC"/>
    <property type="match status" value="1"/>
</dbReference>
<dbReference type="Proteomes" id="UP001501175">
    <property type="component" value="Unassembled WGS sequence"/>
</dbReference>
<dbReference type="PANTHER" id="PTHR44591">
    <property type="entry name" value="STRESS RESPONSE REGULATOR PROTEIN 1"/>
    <property type="match status" value="1"/>
</dbReference>
<protein>
    <recommendedName>
        <fullName evidence="3">Response regulatory domain-containing protein</fullName>
    </recommendedName>
</protein>
<sequence>MVIEKTVLVYDDEEDILELVQRALRTQYHVTTRNRLTHVFDEVQQIRPSVIIIDYQLNGQTSHDTIIQLKQNSHTAHIPIVLFTAYDNIDVIARSLKTDAFLGKPFSLKDLRGCVAKFSSHPVTQNL</sequence>
<name>A0ABP8N7M8_9BACT</name>
<dbReference type="PROSITE" id="PS50110">
    <property type="entry name" value="RESPONSE_REGULATORY"/>
    <property type="match status" value="1"/>
</dbReference>
<evidence type="ECO:0000256" key="2">
    <source>
        <dbReference type="PROSITE-ProRule" id="PRU00169"/>
    </source>
</evidence>
<dbReference type="SMART" id="SM00448">
    <property type="entry name" value="REC"/>
    <property type="match status" value="1"/>
</dbReference>
<dbReference type="RefSeq" id="WP_345245673.1">
    <property type="nucleotide sequence ID" value="NZ_BAABHD010000060.1"/>
</dbReference>